<dbReference type="PANTHER" id="PTHR32328:SF0">
    <property type="entry name" value="L-SERYL-TRNA(SEC) SELENIUM TRANSFERASE"/>
    <property type="match status" value="1"/>
</dbReference>
<reference evidence="5 6" key="1">
    <citation type="submission" date="2018-07" db="EMBL/GenBank/DDBJ databases">
        <authorList>
            <person name="Zhang Y."/>
            <person name="Wang L."/>
            <person name="Ma S."/>
        </authorList>
    </citation>
    <scope>NUCLEOTIDE SEQUENCE [LARGE SCALE GENOMIC DNA]</scope>
    <source>
        <strain evidence="5 6">4-2</strain>
    </source>
</reference>
<organism evidence="5 6">
    <name type="scientific">Paracoccus alkanivorans</name>
    <dbReference type="NCBI Taxonomy" id="2116655"/>
    <lineage>
        <taxon>Bacteria</taxon>
        <taxon>Pseudomonadati</taxon>
        <taxon>Pseudomonadota</taxon>
        <taxon>Alphaproteobacteria</taxon>
        <taxon>Rhodobacterales</taxon>
        <taxon>Paracoccaceae</taxon>
        <taxon>Paracoccus</taxon>
    </lineage>
</organism>
<evidence type="ECO:0000313" key="6">
    <source>
        <dbReference type="Proteomes" id="UP000273516"/>
    </source>
</evidence>
<evidence type="ECO:0000313" key="5">
    <source>
        <dbReference type="EMBL" id="RMC36340.1"/>
    </source>
</evidence>
<keyword evidence="5" id="KW-0032">Aminotransferase</keyword>
<comment type="similarity">
    <text evidence="3">Belongs to the SelA family.</text>
</comment>
<keyword evidence="2 4" id="KW-0663">Pyridoxal phosphate</keyword>
<protein>
    <submittedName>
        <fullName evidence="5">Aminotransferase class V-fold PLP-dependent enzyme</fullName>
    </submittedName>
</protein>
<dbReference type="Gene3D" id="3.40.640.10">
    <property type="entry name" value="Type I PLP-dependent aspartate aminotransferase-like (Major domain)"/>
    <property type="match status" value="1"/>
</dbReference>
<gene>
    <name evidence="5" type="ORF">C9E81_06615</name>
</gene>
<dbReference type="SUPFAM" id="SSF53383">
    <property type="entry name" value="PLP-dependent transferases"/>
    <property type="match status" value="1"/>
</dbReference>
<dbReference type="GO" id="GO:0008483">
    <property type="term" value="F:transaminase activity"/>
    <property type="evidence" value="ECO:0007669"/>
    <property type="project" value="UniProtKB-KW"/>
</dbReference>
<dbReference type="Pfam" id="PF03841">
    <property type="entry name" value="SelA"/>
    <property type="match status" value="1"/>
</dbReference>
<evidence type="ECO:0000256" key="3">
    <source>
        <dbReference type="ARBA" id="ARBA00044507"/>
    </source>
</evidence>
<feature type="modified residue" description="N6-(pyridoxal phosphate)lysine" evidence="4">
    <location>
        <position position="216"/>
    </location>
</feature>
<evidence type="ECO:0000256" key="4">
    <source>
        <dbReference type="PIRSR" id="PIRSR618319-50"/>
    </source>
</evidence>
<dbReference type="PANTHER" id="PTHR32328">
    <property type="entry name" value="L-SERYL-TRNA(SEC) SELENIUM TRANSFERASE"/>
    <property type="match status" value="1"/>
</dbReference>
<dbReference type="OrthoDB" id="9787096at2"/>
<keyword evidence="5" id="KW-0808">Transferase</keyword>
<proteinExistence type="inferred from homology"/>
<dbReference type="InterPro" id="IPR015424">
    <property type="entry name" value="PyrdxlP-dep_Trfase"/>
</dbReference>
<dbReference type="RefSeq" id="WP_122111507.1">
    <property type="nucleotide sequence ID" value="NZ_QOKZ01000002.1"/>
</dbReference>
<dbReference type="EMBL" id="QOKZ01000002">
    <property type="protein sequence ID" value="RMC36340.1"/>
    <property type="molecule type" value="Genomic_DNA"/>
</dbReference>
<evidence type="ECO:0000256" key="1">
    <source>
        <dbReference type="ARBA" id="ARBA00001933"/>
    </source>
</evidence>
<dbReference type="InterPro" id="IPR018319">
    <property type="entry name" value="SelA-like"/>
</dbReference>
<evidence type="ECO:0000256" key="2">
    <source>
        <dbReference type="ARBA" id="ARBA00022898"/>
    </source>
</evidence>
<comment type="cofactor">
    <cofactor evidence="1 4">
        <name>pyridoxal 5'-phosphate</name>
        <dbReference type="ChEBI" id="CHEBI:597326"/>
    </cofactor>
</comment>
<comment type="caution">
    <text evidence="5">The sequence shown here is derived from an EMBL/GenBank/DDBJ whole genome shotgun (WGS) entry which is preliminary data.</text>
</comment>
<name>A0A3M0ML03_9RHOB</name>
<dbReference type="InterPro" id="IPR015421">
    <property type="entry name" value="PyrdxlP-dep_Trfase_major"/>
</dbReference>
<dbReference type="AlphaFoldDB" id="A0A3M0ML03"/>
<accession>A0A3M0ML03</accession>
<dbReference type="Proteomes" id="UP000273516">
    <property type="component" value="Unassembled WGS sequence"/>
</dbReference>
<keyword evidence="6" id="KW-1185">Reference proteome</keyword>
<sequence>MTGNMWGWHDANGFTRLINVSGTMTSLGGSVTGPAAQKAAADAMGHFVKMHELQEHAGRVISRLTRAEAGCVTASASAGISLCVAGCMTGLDPSRAEALPADPGPRDIVVAQAGHLCHYGAPIETAVGLTGGRLRVIGQSTLCADHQLEGALNDSVAAALYVVSHHVVHYGQIPFARFVEIAHRAGVPVIVDAASEYDLTGFIEQGADLAIYSGHKFLSGPTSGIIAGRRDLVRAAYLQNIGIGRGMKVGKESIMGLVAAMEDWMSRDAATIRAAERAALDEWQAAVADLPGVTARIVPDPTNNPLDRLQIEIDPREAGANAAAFAAALGRQDPAIIVRDHEVELGYFQLDPCNLLPGQQSLVAEALRNVLGAGTDQAGADPRNGAIRAYLEWACG</sequence>
<dbReference type="GO" id="GO:0004125">
    <property type="term" value="F:L-seryl-tRNA(Sec) selenium transferase activity"/>
    <property type="evidence" value="ECO:0007669"/>
    <property type="project" value="TreeGrafter"/>
</dbReference>